<dbReference type="SUPFAM" id="SSF52540">
    <property type="entry name" value="P-loop containing nucleoside triphosphate hydrolases"/>
    <property type="match status" value="1"/>
</dbReference>
<evidence type="ECO:0000256" key="6">
    <source>
        <dbReference type="ARBA" id="ARBA00038088"/>
    </source>
</evidence>
<dbReference type="Gene3D" id="3.40.50.300">
    <property type="entry name" value="P-loop containing nucleotide triphosphate hydrolases"/>
    <property type="match status" value="1"/>
</dbReference>
<dbReference type="PANTHER" id="PTHR42960">
    <property type="entry name" value="YCF46 PROTEIN"/>
    <property type="match status" value="1"/>
</dbReference>
<feature type="domain" description="AAA+ ATPase" evidence="8">
    <location>
        <begin position="255"/>
        <end position="390"/>
    </location>
</feature>
<evidence type="ECO:0000256" key="7">
    <source>
        <dbReference type="ARBA" id="ARBA00040480"/>
    </source>
</evidence>
<evidence type="ECO:0000256" key="3">
    <source>
        <dbReference type="ARBA" id="ARBA00022640"/>
    </source>
</evidence>
<dbReference type="InterPro" id="IPR003593">
    <property type="entry name" value="AAA+_ATPase"/>
</dbReference>
<dbReference type="PANTHER" id="PTHR42960:SF1">
    <property type="entry name" value="YCF46 PROTEIN"/>
    <property type="match status" value="1"/>
</dbReference>
<dbReference type="Pfam" id="PF00004">
    <property type="entry name" value="AAA"/>
    <property type="match status" value="1"/>
</dbReference>
<dbReference type="GO" id="GO:0005524">
    <property type="term" value="F:ATP binding"/>
    <property type="evidence" value="ECO:0007669"/>
    <property type="project" value="UniProtKB-KW"/>
</dbReference>
<accession>A0A1Z1MJ65</accession>
<keyword evidence="4" id="KW-0547">Nucleotide-binding</keyword>
<dbReference type="EMBL" id="MF101441">
    <property type="protein sequence ID" value="ARW66098.1"/>
    <property type="molecule type" value="Genomic_DNA"/>
</dbReference>
<evidence type="ECO:0000256" key="2">
    <source>
        <dbReference type="ARBA" id="ARBA00022528"/>
    </source>
</evidence>
<comment type="subcellular location">
    <subcellularLocation>
        <location evidence="1">Plastid</location>
        <location evidence="1">Chloroplast</location>
    </subcellularLocation>
</comment>
<dbReference type="InterPro" id="IPR027417">
    <property type="entry name" value="P-loop_NTPase"/>
</dbReference>
<evidence type="ECO:0000256" key="4">
    <source>
        <dbReference type="ARBA" id="ARBA00022741"/>
    </source>
</evidence>
<evidence type="ECO:0000256" key="5">
    <source>
        <dbReference type="ARBA" id="ARBA00022840"/>
    </source>
</evidence>
<protein>
    <recommendedName>
        <fullName evidence="7">Uncharacterized AAA domain-containing protein ycf46</fullName>
    </recommendedName>
</protein>
<organism evidence="9">
    <name type="scientific">Spyridia filamentosa</name>
    <name type="common">Red alga</name>
    <name type="synonym">Fucus filamentosus</name>
    <dbReference type="NCBI Taxonomy" id="196632"/>
    <lineage>
        <taxon>Eukaryota</taxon>
        <taxon>Rhodophyta</taxon>
        <taxon>Florideophyceae</taxon>
        <taxon>Rhodymeniophycidae</taxon>
        <taxon>Ceramiales</taxon>
        <taxon>Spyridiaceae</taxon>
        <taxon>Spyridia</taxon>
    </lineage>
</organism>
<keyword evidence="2 9" id="KW-0150">Chloroplast</keyword>
<dbReference type="Gene3D" id="1.10.8.60">
    <property type="match status" value="1"/>
</dbReference>
<dbReference type="RefSeq" id="YP_009396912.1">
    <property type="nucleotide sequence ID" value="NC_035285.1"/>
</dbReference>
<keyword evidence="5" id="KW-0067">ATP-binding</keyword>
<evidence type="ECO:0000256" key="1">
    <source>
        <dbReference type="ARBA" id="ARBA00004229"/>
    </source>
</evidence>
<name>A0A1Z1MJ65_SPYFI</name>
<reference evidence="9" key="1">
    <citation type="journal article" date="2017" name="J. Phycol.">
        <title>Analysis of chloroplast genomes and a supermatrix inform reclassification of the Rhodomelaceae (Rhodophyta).</title>
        <authorList>
            <person name="Diaz-Tapia P."/>
            <person name="Maggs C.A."/>
            <person name="West J.A."/>
            <person name="Verbruggen H."/>
        </authorList>
    </citation>
    <scope>NUCLEOTIDE SEQUENCE</scope>
    <source>
        <strain evidence="9">PD1020</strain>
    </source>
</reference>
<geneLocation type="chloroplast" evidence="9"/>
<dbReference type="GeneID" id="33359191"/>
<dbReference type="SMART" id="SM00382">
    <property type="entry name" value="AAA"/>
    <property type="match status" value="1"/>
</dbReference>
<dbReference type="CDD" id="cd19507">
    <property type="entry name" value="RecA-like_Ycf46-like"/>
    <property type="match status" value="1"/>
</dbReference>
<dbReference type="InterPro" id="IPR003959">
    <property type="entry name" value="ATPase_AAA_core"/>
</dbReference>
<gene>
    <name evidence="9" type="primary">ycf46</name>
</gene>
<sequence length="486" mass="56379">MNFETQLKLLLLSYNSLIYIVTEEEERLEYVIQNLSHEIFNSSICCWNFIDGYKNNPNYTQQGARNPLEALEIIESSELKTTKIFLLKDFNNFINDLSIIRKLKNISQILKKTDKRIIICASEIEIPKLLKEYVTILDFPLPNEKEIQIELRKLLKIIDIDESYVQELALIYKGFTIERIRKSISRFLFIQENKSKILSSILEEKKQLIQQTDILEFCGTKNNLQDIGGLNNLKQWLKKRINGFSKTAQQYGIPYPKGILLIGIQGTGKSLSAKAISQEWKLPLLKLDIGKIFTGIVGQSEFRVRKMIRLSEQLAPCILWIDEIDKAFLKSNNYTDSGTSNRVLSSLLNWLSEKQKEVFVVATANNALQLPPELIRKGRFDEIFFIDLPNVHERKNIFQIHLKKIRPLSWQKYDTEYLSKITDKFSGAEIEQVIIDSMFNAFHEKREFTTKDIEISIKGSTPLAYTNEIDICQIQDWAYSKGIQLA</sequence>
<comment type="similarity">
    <text evidence="6">Belongs to the AAA ATPase family. Highly divergent.</text>
</comment>
<dbReference type="InterPro" id="IPR052381">
    <property type="entry name" value="AAA_domain_protein"/>
</dbReference>
<dbReference type="AlphaFoldDB" id="A0A1Z1MJ65"/>
<dbReference type="GO" id="GO:0016887">
    <property type="term" value="F:ATP hydrolysis activity"/>
    <property type="evidence" value="ECO:0007669"/>
    <property type="project" value="InterPro"/>
</dbReference>
<evidence type="ECO:0000259" key="8">
    <source>
        <dbReference type="SMART" id="SM00382"/>
    </source>
</evidence>
<keyword evidence="3 9" id="KW-0934">Plastid</keyword>
<dbReference type="GO" id="GO:0009507">
    <property type="term" value="C:chloroplast"/>
    <property type="evidence" value="ECO:0007669"/>
    <property type="project" value="UniProtKB-SubCell"/>
</dbReference>
<proteinExistence type="inferred from homology"/>
<evidence type="ECO:0000313" key="9">
    <source>
        <dbReference type="EMBL" id="ARW66098.1"/>
    </source>
</evidence>